<dbReference type="AlphaFoldDB" id="A0A2A9MH12"/>
<dbReference type="EMBL" id="NWUJ01000006">
    <property type="protein sequence ID" value="PFH34692.1"/>
    <property type="molecule type" value="Genomic_DNA"/>
</dbReference>
<evidence type="ECO:0000313" key="3">
    <source>
        <dbReference type="EMBL" id="PFH34692.1"/>
    </source>
</evidence>
<dbReference type="KEGG" id="bbes:BESB_067250"/>
<feature type="region of interest" description="Disordered" evidence="1">
    <location>
        <begin position="208"/>
        <end position="469"/>
    </location>
</feature>
<dbReference type="VEuPathDB" id="ToxoDB:BESB_067250"/>
<feature type="domain" description="Micronemal protein 1 galectin-like" evidence="2">
    <location>
        <begin position="479"/>
        <end position="591"/>
    </location>
</feature>
<evidence type="ECO:0000256" key="1">
    <source>
        <dbReference type="SAM" id="MobiDB-lite"/>
    </source>
</evidence>
<feature type="compositionally biased region" description="Low complexity" evidence="1">
    <location>
        <begin position="352"/>
        <end position="370"/>
    </location>
</feature>
<feature type="compositionally biased region" description="Low complexity" evidence="1">
    <location>
        <begin position="438"/>
        <end position="456"/>
    </location>
</feature>
<sequence length="600" mass="62416">MPSTQLTGCELLLPTGTASDPQTFSAVPTVRGVRFAEVRAADRVAEGFPRSPAVAVARATPPEWRRRCGPEHCGRWAVLGAQLRSQLEPPSGRSYAFLGPAGQFTGDFIRCRGSGQPASLLVAPPGHVKSIRLFKMKLTSIKLAAAIALFTSCRAASLPGAEADLCGPDSCGAAGTYVNCMIEGNERRCQCASGFTVATDDNNLEICSRDVGMSPPEVPNVPGTPEEQPPPEGPGAGPVAPEELPTEPTPEGPGAGPVAPEELPTEPTPEGPGAEVPEGEQTESTTPEELPTEPTPEGPGAEVPEGGQPESTTPEELPTEPTPEGPGAEVPEGEQPESTTPEELPTEPTPEGPGAEVPEGGQPESTTPEELPTEPTPEGPGAEVPEGGQPESTTPEELPTEPTPEGPGAEVPEGGQPESTTPEELPTVPEEEDQVTSGSEAVPPVEEGPGGMPSVPQEEVQPETPSAEGVDFADQAVVKVMAKRAPAKVEVQLDACYTVTFDREMKTVSVTDGNHSQTGEMSGKPLIGGGFVSLFYHDAEKLAVVYDFEEEDGKWGNVTVEMPFTTCSLRTVKVAGVPSSEGFEAARAFVTADLKKLISA</sequence>
<dbReference type="Pfam" id="PF11476">
    <property type="entry name" value="TgMIC1"/>
    <property type="match status" value="1"/>
</dbReference>
<dbReference type="Proteomes" id="UP000224006">
    <property type="component" value="Chromosome VI"/>
</dbReference>
<feature type="compositionally biased region" description="Low complexity" evidence="1">
    <location>
        <begin position="406"/>
        <end position="428"/>
    </location>
</feature>
<name>A0A2A9MH12_BESBE</name>
<reference evidence="3 4" key="1">
    <citation type="submission" date="2017-09" db="EMBL/GenBank/DDBJ databases">
        <title>Genome sequencing of Besnoitia besnoiti strain Bb-Ger1.</title>
        <authorList>
            <person name="Schares G."/>
            <person name="Venepally P."/>
            <person name="Lorenzi H.A."/>
        </authorList>
    </citation>
    <scope>NUCLEOTIDE SEQUENCE [LARGE SCALE GENOMIC DNA]</scope>
    <source>
        <strain evidence="3 4">Bb-Ger1</strain>
    </source>
</reference>
<protein>
    <submittedName>
        <fullName evidence="3">Microneme protein MIC12</fullName>
    </submittedName>
</protein>
<evidence type="ECO:0000259" key="2">
    <source>
        <dbReference type="Pfam" id="PF11476"/>
    </source>
</evidence>
<dbReference type="OrthoDB" id="334931at2759"/>
<proteinExistence type="predicted"/>
<dbReference type="STRING" id="94643.A0A2A9MH12"/>
<feature type="compositionally biased region" description="Low complexity" evidence="1">
    <location>
        <begin position="379"/>
        <end position="397"/>
    </location>
</feature>
<organism evidence="3 4">
    <name type="scientific">Besnoitia besnoiti</name>
    <name type="common">Apicomplexan protozoan</name>
    <dbReference type="NCBI Taxonomy" id="94643"/>
    <lineage>
        <taxon>Eukaryota</taxon>
        <taxon>Sar</taxon>
        <taxon>Alveolata</taxon>
        <taxon>Apicomplexa</taxon>
        <taxon>Conoidasida</taxon>
        <taxon>Coccidia</taxon>
        <taxon>Eucoccidiorida</taxon>
        <taxon>Eimeriorina</taxon>
        <taxon>Sarcocystidae</taxon>
        <taxon>Besnoitia</taxon>
    </lineage>
</organism>
<comment type="caution">
    <text evidence="3">The sequence shown here is derived from an EMBL/GenBank/DDBJ whole genome shotgun (WGS) entry which is preliminary data.</text>
</comment>
<dbReference type="GeneID" id="40311651"/>
<dbReference type="InterPro" id="IPR024691">
    <property type="entry name" value="MIC1_galectin-like_dom"/>
</dbReference>
<feature type="compositionally biased region" description="Low complexity" evidence="1">
    <location>
        <begin position="298"/>
        <end position="316"/>
    </location>
</feature>
<dbReference type="RefSeq" id="XP_029218701.1">
    <property type="nucleotide sequence ID" value="XM_029365118.1"/>
</dbReference>
<keyword evidence="4" id="KW-1185">Reference proteome</keyword>
<gene>
    <name evidence="3" type="ORF">BESB_067250</name>
</gene>
<evidence type="ECO:0000313" key="4">
    <source>
        <dbReference type="Proteomes" id="UP000224006"/>
    </source>
</evidence>
<accession>A0A2A9MH12</accession>